<evidence type="ECO:0000313" key="1">
    <source>
        <dbReference type="EMBL" id="ETO76473.1"/>
    </source>
</evidence>
<proteinExistence type="predicted"/>
<reference evidence="1 2" key="1">
    <citation type="submission" date="2013-11" db="EMBL/GenBank/DDBJ databases">
        <title>The Genome Sequence of Phytophthora parasitica P1976.</title>
        <authorList>
            <consortium name="The Broad Institute Genomics Platform"/>
            <person name="Russ C."/>
            <person name="Tyler B."/>
            <person name="Panabieres F."/>
            <person name="Shan W."/>
            <person name="Tripathy S."/>
            <person name="Grunwald N."/>
            <person name="Machado M."/>
            <person name="Johnson C.S."/>
            <person name="Walker B."/>
            <person name="Young S."/>
            <person name="Zeng Q."/>
            <person name="Gargeya S."/>
            <person name="Fitzgerald M."/>
            <person name="Haas B."/>
            <person name="Abouelleil A."/>
            <person name="Allen A.W."/>
            <person name="Alvarado L."/>
            <person name="Arachchi H.M."/>
            <person name="Berlin A.M."/>
            <person name="Chapman S.B."/>
            <person name="Gainer-Dewar J."/>
            <person name="Goldberg J."/>
            <person name="Griggs A."/>
            <person name="Gujja S."/>
            <person name="Hansen M."/>
            <person name="Howarth C."/>
            <person name="Imamovic A."/>
            <person name="Ireland A."/>
            <person name="Larimer J."/>
            <person name="McCowan C."/>
            <person name="Murphy C."/>
            <person name="Pearson M."/>
            <person name="Poon T.W."/>
            <person name="Priest M."/>
            <person name="Roberts A."/>
            <person name="Saif S."/>
            <person name="Shea T."/>
            <person name="Sisk P."/>
            <person name="Sykes S."/>
            <person name="Wortman J."/>
            <person name="Nusbaum C."/>
            <person name="Birren B."/>
        </authorList>
    </citation>
    <scope>NUCLEOTIDE SEQUENCE [LARGE SCALE GENOMIC DNA]</scope>
    <source>
        <strain evidence="1 2">P1976</strain>
    </source>
</reference>
<name>A0A081AC62_PHYNI</name>
<dbReference type="EMBL" id="ANJA01001531">
    <property type="protein sequence ID" value="ETO76473.1"/>
    <property type="molecule type" value="Genomic_DNA"/>
</dbReference>
<comment type="caution">
    <text evidence="1">The sequence shown here is derived from an EMBL/GenBank/DDBJ whole genome shotgun (WGS) entry which is preliminary data.</text>
</comment>
<sequence>MVDLGLSCVSRNPKERPTSAEALYRLHTILSQEL</sequence>
<accession>A0A081AC62</accession>
<protein>
    <recommendedName>
        <fullName evidence="3">Protein kinase domain-containing protein</fullName>
    </recommendedName>
</protein>
<dbReference type="AlphaFoldDB" id="A0A081AC62"/>
<evidence type="ECO:0008006" key="3">
    <source>
        <dbReference type="Google" id="ProtNLM"/>
    </source>
</evidence>
<evidence type="ECO:0000313" key="2">
    <source>
        <dbReference type="Proteomes" id="UP000028582"/>
    </source>
</evidence>
<organism evidence="1 2">
    <name type="scientific">Phytophthora nicotianae P1976</name>
    <dbReference type="NCBI Taxonomy" id="1317066"/>
    <lineage>
        <taxon>Eukaryota</taxon>
        <taxon>Sar</taxon>
        <taxon>Stramenopiles</taxon>
        <taxon>Oomycota</taxon>
        <taxon>Peronosporomycetes</taxon>
        <taxon>Peronosporales</taxon>
        <taxon>Peronosporaceae</taxon>
        <taxon>Phytophthora</taxon>
    </lineage>
</organism>
<dbReference type="Proteomes" id="UP000028582">
    <property type="component" value="Unassembled WGS sequence"/>
</dbReference>
<gene>
    <name evidence="1" type="ORF">F444_08104</name>
</gene>